<sequence>MTTTSTMTKTSKAADTPSTAGPDVYAERVASGDWEAITQEVNEYGGALLPQLLTPEEAAAIRALYDDRGGVFRSTVDMGRHRFGEGQYRYFNTPYPEPIERLKQALYRRLLPIARDWWGKLGREQVWPDTLDEWLQMCHKAGQTKSTAILLKYGEKDWNALHRDLYGDLAFPLQVVINLNNPGVDHTGGEFLLLEQRPRAQSRGTAFLLPQGHGYVFTTRDRPVESTRGWSAAPVRHGVSAIRSGERHTLALVFHDAA</sequence>
<gene>
    <name evidence="2" type="ORF">ACFYXI_09650</name>
</gene>
<dbReference type="Proteomes" id="UP001602013">
    <property type="component" value="Unassembled WGS sequence"/>
</dbReference>
<dbReference type="Pfam" id="PF09859">
    <property type="entry name" value="Oxygenase-NA"/>
    <property type="match status" value="1"/>
</dbReference>
<keyword evidence="3" id="KW-1185">Reference proteome</keyword>
<dbReference type="InterPro" id="IPR018655">
    <property type="entry name" value="DUF2086"/>
</dbReference>
<accession>A0ABW6SLI8</accession>
<name>A0ABW6SLI8_9ACTN</name>
<evidence type="ECO:0000256" key="1">
    <source>
        <dbReference type="SAM" id="MobiDB-lite"/>
    </source>
</evidence>
<feature type="compositionally biased region" description="Low complexity" evidence="1">
    <location>
        <begin position="1"/>
        <end position="14"/>
    </location>
</feature>
<dbReference type="Gene3D" id="2.60.120.620">
    <property type="entry name" value="q2cbj1_9rhob like domain"/>
    <property type="match status" value="1"/>
</dbReference>
<feature type="region of interest" description="Disordered" evidence="1">
    <location>
        <begin position="1"/>
        <end position="23"/>
    </location>
</feature>
<protein>
    <submittedName>
        <fullName evidence="2">2OG-Fe(II) oxygenase</fullName>
    </submittedName>
</protein>
<comment type="caution">
    <text evidence="2">The sequence shown here is derived from an EMBL/GenBank/DDBJ whole genome shotgun (WGS) entry which is preliminary data.</text>
</comment>
<dbReference type="RefSeq" id="WP_387410037.1">
    <property type="nucleotide sequence ID" value="NZ_JBIASD010000005.1"/>
</dbReference>
<organism evidence="2 3">
    <name type="scientific">Microtetraspora malaysiensis</name>
    <dbReference type="NCBI Taxonomy" id="161358"/>
    <lineage>
        <taxon>Bacteria</taxon>
        <taxon>Bacillati</taxon>
        <taxon>Actinomycetota</taxon>
        <taxon>Actinomycetes</taxon>
        <taxon>Streptosporangiales</taxon>
        <taxon>Streptosporangiaceae</taxon>
        <taxon>Microtetraspora</taxon>
    </lineage>
</organism>
<reference evidence="2 3" key="1">
    <citation type="submission" date="2024-10" db="EMBL/GenBank/DDBJ databases">
        <title>The Natural Products Discovery Center: Release of the First 8490 Sequenced Strains for Exploring Actinobacteria Biosynthetic Diversity.</title>
        <authorList>
            <person name="Kalkreuter E."/>
            <person name="Kautsar S.A."/>
            <person name="Yang D."/>
            <person name="Bader C.D."/>
            <person name="Teijaro C.N."/>
            <person name="Fluegel L."/>
            <person name="Davis C.M."/>
            <person name="Simpson J.R."/>
            <person name="Lauterbach L."/>
            <person name="Steele A.D."/>
            <person name="Gui C."/>
            <person name="Meng S."/>
            <person name="Li G."/>
            <person name="Viehrig K."/>
            <person name="Ye F."/>
            <person name="Su P."/>
            <person name="Kiefer A.F."/>
            <person name="Nichols A."/>
            <person name="Cepeda A.J."/>
            <person name="Yan W."/>
            <person name="Fan B."/>
            <person name="Jiang Y."/>
            <person name="Adhikari A."/>
            <person name="Zheng C.-J."/>
            <person name="Schuster L."/>
            <person name="Cowan T.M."/>
            <person name="Smanski M.J."/>
            <person name="Chevrette M.G."/>
            <person name="De Carvalho L.P.S."/>
            <person name="Shen B."/>
        </authorList>
    </citation>
    <scope>NUCLEOTIDE SEQUENCE [LARGE SCALE GENOMIC DNA]</scope>
    <source>
        <strain evidence="2 3">NPDC002173</strain>
    </source>
</reference>
<dbReference type="EMBL" id="JBIASD010000005">
    <property type="protein sequence ID" value="MFF3665845.1"/>
    <property type="molecule type" value="Genomic_DNA"/>
</dbReference>
<evidence type="ECO:0000313" key="2">
    <source>
        <dbReference type="EMBL" id="MFF3665845.1"/>
    </source>
</evidence>
<evidence type="ECO:0000313" key="3">
    <source>
        <dbReference type="Proteomes" id="UP001602013"/>
    </source>
</evidence>
<proteinExistence type="predicted"/>